<dbReference type="EMBL" id="CM046103">
    <property type="protein sequence ID" value="KAI8427846.1"/>
    <property type="molecule type" value="Genomic_DNA"/>
</dbReference>
<gene>
    <name evidence="1" type="ORF">MSG28_002230</name>
</gene>
<comment type="caution">
    <text evidence="1">The sequence shown here is derived from an EMBL/GenBank/DDBJ whole genome shotgun (WGS) entry which is preliminary data.</text>
</comment>
<dbReference type="Proteomes" id="UP001064048">
    <property type="component" value="Chromosome 3"/>
</dbReference>
<evidence type="ECO:0000313" key="2">
    <source>
        <dbReference type="Proteomes" id="UP001064048"/>
    </source>
</evidence>
<proteinExistence type="predicted"/>
<keyword evidence="2" id="KW-1185">Reference proteome</keyword>
<reference evidence="1 2" key="1">
    <citation type="journal article" date="2022" name="Genome Biol. Evol.">
        <title>The Spruce Budworm Genome: Reconstructing the Evolutionary History of Antifreeze Proteins.</title>
        <authorList>
            <person name="Beliveau C."/>
            <person name="Gagne P."/>
            <person name="Picq S."/>
            <person name="Vernygora O."/>
            <person name="Keeling C.I."/>
            <person name="Pinkney K."/>
            <person name="Doucet D."/>
            <person name="Wen F."/>
            <person name="Johnston J.S."/>
            <person name="Maaroufi H."/>
            <person name="Boyle B."/>
            <person name="Laroche J."/>
            <person name="Dewar K."/>
            <person name="Juretic N."/>
            <person name="Blackburn G."/>
            <person name="Nisole A."/>
            <person name="Brunet B."/>
            <person name="Brandao M."/>
            <person name="Lumley L."/>
            <person name="Duan J."/>
            <person name="Quan G."/>
            <person name="Lucarotti C.J."/>
            <person name="Roe A.D."/>
            <person name="Sperling F.A.H."/>
            <person name="Levesque R.C."/>
            <person name="Cusson M."/>
        </authorList>
    </citation>
    <scope>NUCLEOTIDE SEQUENCE [LARGE SCALE GENOMIC DNA]</scope>
    <source>
        <strain evidence="1">Glfc:IPQL:Cfum</strain>
    </source>
</reference>
<accession>A0ACC0JV13</accession>
<organism evidence="1 2">
    <name type="scientific">Choristoneura fumiferana</name>
    <name type="common">Spruce budworm moth</name>
    <name type="synonym">Archips fumiferana</name>
    <dbReference type="NCBI Taxonomy" id="7141"/>
    <lineage>
        <taxon>Eukaryota</taxon>
        <taxon>Metazoa</taxon>
        <taxon>Ecdysozoa</taxon>
        <taxon>Arthropoda</taxon>
        <taxon>Hexapoda</taxon>
        <taxon>Insecta</taxon>
        <taxon>Pterygota</taxon>
        <taxon>Neoptera</taxon>
        <taxon>Endopterygota</taxon>
        <taxon>Lepidoptera</taxon>
        <taxon>Glossata</taxon>
        <taxon>Ditrysia</taxon>
        <taxon>Tortricoidea</taxon>
        <taxon>Tortricidae</taxon>
        <taxon>Tortricinae</taxon>
        <taxon>Choristoneura</taxon>
    </lineage>
</organism>
<name>A0ACC0JV13_CHOFU</name>
<sequence>MFTWIWIFEIVLCSAVAQFPAEEPTGGYENITSCEEFERDAHFHPHEVVDSMWGIFYFWADNTEMTPIVFSLLSAKRLRKLRAVINAIDPYLGVEWHRASLLMEPRAGLRILLLHQDTPGAYRALIMKEQRDKARPHPKPWISFADVRMKQVGRIIGMMSCERLTAYALARLQEMPVTEADCVAAANLLGYQAPDGKSYLYVKSLQKTDL</sequence>
<evidence type="ECO:0000313" key="1">
    <source>
        <dbReference type="EMBL" id="KAI8427846.1"/>
    </source>
</evidence>
<protein>
    <submittedName>
        <fullName evidence="1">Uncharacterized protein</fullName>
    </submittedName>
</protein>